<sequence length="70" mass="7658">MAYITQNHATPSVFAGIISAFNALKARYEANRVYAKTVSELSALTARDLADLNINRADIRRIAREAAYGA</sequence>
<dbReference type="Pfam" id="PF06568">
    <property type="entry name" value="YjiS-like"/>
    <property type="match status" value="1"/>
</dbReference>
<dbReference type="Proteomes" id="UP001156694">
    <property type="component" value="Unassembled WGS sequence"/>
</dbReference>
<feature type="domain" description="YjiS-like" evidence="1">
    <location>
        <begin position="25"/>
        <end position="60"/>
    </location>
</feature>
<comment type="caution">
    <text evidence="2">The sequence shown here is derived from an EMBL/GenBank/DDBJ whole genome shotgun (WGS) entry which is preliminary data.</text>
</comment>
<organism evidence="2 3">
    <name type="scientific">Amylibacter marinus</name>
    <dbReference type="NCBI Taxonomy" id="1475483"/>
    <lineage>
        <taxon>Bacteria</taxon>
        <taxon>Pseudomonadati</taxon>
        <taxon>Pseudomonadota</taxon>
        <taxon>Alphaproteobacteria</taxon>
        <taxon>Rhodobacterales</taxon>
        <taxon>Paracoccaceae</taxon>
        <taxon>Amylibacter</taxon>
    </lineage>
</organism>
<evidence type="ECO:0000313" key="2">
    <source>
        <dbReference type="EMBL" id="GLQ34549.1"/>
    </source>
</evidence>
<name>A0ABQ5VTR4_9RHOB</name>
<reference evidence="3" key="1">
    <citation type="journal article" date="2019" name="Int. J. Syst. Evol. Microbiol.">
        <title>The Global Catalogue of Microorganisms (GCM) 10K type strain sequencing project: providing services to taxonomists for standard genome sequencing and annotation.</title>
        <authorList>
            <consortium name="The Broad Institute Genomics Platform"/>
            <consortium name="The Broad Institute Genome Sequencing Center for Infectious Disease"/>
            <person name="Wu L."/>
            <person name="Ma J."/>
        </authorList>
    </citation>
    <scope>NUCLEOTIDE SEQUENCE [LARGE SCALE GENOMIC DNA]</scope>
    <source>
        <strain evidence="3">NBRC 110140</strain>
    </source>
</reference>
<protein>
    <recommendedName>
        <fullName evidence="1">YjiS-like domain-containing protein</fullName>
    </recommendedName>
</protein>
<keyword evidence="3" id="KW-1185">Reference proteome</keyword>
<evidence type="ECO:0000313" key="3">
    <source>
        <dbReference type="Proteomes" id="UP001156694"/>
    </source>
</evidence>
<proteinExistence type="predicted"/>
<dbReference type="InterPro" id="IPR009506">
    <property type="entry name" value="YjiS-like"/>
</dbReference>
<gene>
    <name evidence="2" type="ORF">GCM10007939_08320</name>
</gene>
<accession>A0ABQ5VTR4</accession>
<evidence type="ECO:0000259" key="1">
    <source>
        <dbReference type="Pfam" id="PF06568"/>
    </source>
</evidence>
<dbReference type="RefSeq" id="WP_284376370.1">
    <property type="nucleotide sequence ID" value="NZ_BSNN01000002.1"/>
</dbReference>
<dbReference type="EMBL" id="BSNN01000002">
    <property type="protein sequence ID" value="GLQ34549.1"/>
    <property type="molecule type" value="Genomic_DNA"/>
</dbReference>